<evidence type="ECO:0000256" key="3">
    <source>
        <dbReference type="ARBA" id="ARBA00023242"/>
    </source>
</evidence>
<comment type="subcellular location">
    <subcellularLocation>
        <location evidence="1">Nucleus</location>
    </subcellularLocation>
</comment>
<dbReference type="Proteomes" id="UP000261540">
    <property type="component" value="Unplaced"/>
</dbReference>
<keyword evidence="3" id="KW-0539">Nucleus</keyword>
<dbReference type="GO" id="GO:0000398">
    <property type="term" value="P:mRNA splicing, via spliceosome"/>
    <property type="evidence" value="ECO:0007669"/>
    <property type="project" value="InterPro"/>
</dbReference>
<evidence type="ECO:0000256" key="5">
    <source>
        <dbReference type="SAM" id="MobiDB-lite"/>
    </source>
</evidence>
<feature type="compositionally biased region" description="Basic residues" evidence="5">
    <location>
        <begin position="181"/>
        <end position="191"/>
    </location>
</feature>
<dbReference type="GO" id="GO:0003677">
    <property type="term" value="F:DNA binding"/>
    <property type="evidence" value="ECO:0007669"/>
    <property type="project" value="InterPro"/>
</dbReference>
<sequence>MFNKRPKRNFRQRQHESSDEEEGNKDENGAEDGKEALASHRSQDRGVSCSSRPEVVIPKADSSDCEDARSKTDDPAKLERNIFSFSDDKEADVCEFKVKKSAEKEVVFKARKKDDSPAKELHPKVQKDADAMNLSSEEDSKCLEVDEEMRRSENDSSSPRSTPSRTSEPRPGVIPDARQIRAARKHRRKARTQKDYIPLDGNQGGSSGEGEDEEEDDDDFVGKHSDDEPDDHQRRIQFAPKSKSIRERIAEKIGGSESESGSPDSEEEDDRTLWEEQQIGKGVRRHKFPDSSDSRDTVKPKKKVDIPQSLPAVSIDVIKKRITGRLESLREVHRAHEAEHRRMQLDMESAKASSELLESGSSDEQHKFYRGMRVYVQNLTECLTEKIVLINAAEMEMHTLLIDQAEALLSRRREAVRIQSTHLQQLVYNTDPVITEVAEKNLTEISEQSQKSDLEAGCEGDLADCEPLTHEKVELDRKRAEILRMSQEIFADVQEEFSNVKKILSRFAEWKVLFPESYYNAYISLCIPKLLGPLIRHQLIGWNPLMVDSEDFESLPWYSAVEKFCHGEGYEESDNTDKETLPSIIQKTILPKIEGFVELTWDPLSSGQSRCLTDLCQRLQNDYHVFDGEQNKNAKAFLEAVTTRLRNAVDEDVFVPLYPKKFLDDKTWQAYRFQDRQFWSAVKLLGNITLWDGLVPENVLMELALDKLLNRYLMMVLLNAAPEQESLEKCKKVVACFPESWFVNAEGHSSIPQLQNFTRHLLQTTHSLCERNPDITCQREVIADALTVLRNLNALDSIASITEKYHYKDV</sequence>
<feature type="compositionally biased region" description="Basic and acidic residues" evidence="5">
    <location>
        <begin position="138"/>
        <end position="154"/>
    </location>
</feature>
<reference evidence="7" key="2">
    <citation type="submission" date="2025-09" db="UniProtKB">
        <authorList>
            <consortium name="Ensembl"/>
        </authorList>
    </citation>
    <scope>IDENTIFICATION</scope>
</reference>
<dbReference type="KEGG" id="pki:111855360"/>
<accession>A0A3B3TAN1</accession>
<name>A0A3B3TAN1_9TELE</name>
<dbReference type="PANTHER" id="PTHR12214:SF4">
    <property type="entry name" value="INTRON LARGE COMPLEX COMPONENT GCFC2"/>
    <property type="match status" value="1"/>
</dbReference>
<dbReference type="GeneTree" id="ENSGT00390000000455"/>
<feature type="compositionally biased region" description="Basic and acidic residues" evidence="5">
    <location>
        <begin position="220"/>
        <end position="234"/>
    </location>
</feature>
<dbReference type="AlphaFoldDB" id="A0A3B3TAN1"/>
<dbReference type="InterPro" id="IPR022783">
    <property type="entry name" value="GCFC_dom"/>
</dbReference>
<keyword evidence="4" id="KW-0175">Coiled coil</keyword>
<dbReference type="GO" id="GO:0005634">
    <property type="term" value="C:nucleus"/>
    <property type="evidence" value="ECO:0007669"/>
    <property type="project" value="UniProtKB-SubCell"/>
</dbReference>
<feature type="compositionally biased region" description="Basic residues" evidence="5">
    <location>
        <begin position="1"/>
        <end position="12"/>
    </location>
</feature>
<feature type="compositionally biased region" description="Low complexity" evidence="5">
    <location>
        <begin position="155"/>
        <end position="171"/>
    </location>
</feature>
<feature type="compositionally biased region" description="Basic and acidic residues" evidence="5">
    <location>
        <begin position="66"/>
        <end position="75"/>
    </location>
</feature>
<dbReference type="RefSeq" id="XP_023690060.1">
    <property type="nucleotide sequence ID" value="XM_023834292.2"/>
</dbReference>
<evidence type="ECO:0000313" key="8">
    <source>
        <dbReference type="Proteomes" id="UP000261540"/>
    </source>
</evidence>
<feature type="compositionally biased region" description="Basic and acidic residues" evidence="5">
    <location>
        <begin position="110"/>
        <end position="130"/>
    </location>
</feature>
<keyword evidence="8" id="KW-1185">Reference proteome</keyword>
<dbReference type="OrthoDB" id="546434at2759"/>
<proteinExistence type="inferred from homology"/>
<reference evidence="7" key="1">
    <citation type="submission" date="2025-08" db="UniProtKB">
        <authorList>
            <consortium name="Ensembl"/>
        </authorList>
    </citation>
    <scope>IDENTIFICATION</scope>
</reference>
<feature type="compositionally biased region" description="Acidic residues" evidence="5">
    <location>
        <begin position="209"/>
        <end position="219"/>
    </location>
</feature>
<evidence type="ECO:0000313" key="7">
    <source>
        <dbReference type="Ensembl" id="ENSPKIP00000039710.1"/>
    </source>
</evidence>
<organism evidence="7 8">
    <name type="scientific">Paramormyrops kingsleyae</name>
    <dbReference type="NCBI Taxonomy" id="1676925"/>
    <lineage>
        <taxon>Eukaryota</taxon>
        <taxon>Metazoa</taxon>
        <taxon>Chordata</taxon>
        <taxon>Craniata</taxon>
        <taxon>Vertebrata</taxon>
        <taxon>Euteleostomi</taxon>
        <taxon>Actinopterygii</taxon>
        <taxon>Neopterygii</taxon>
        <taxon>Teleostei</taxon>
        <taxon>Osteoglossocephala</taxon>
        <taxon>Osteoglossomorpha</taxon>
        <taxon>Osteoglossiformes</taxon>
        <taxon>Mormyridae</taxon>
        <taxon>Paramormyrops</taxon>
    </lineage>
</organism>
<evidence type="ECO:0000256" key="2">
    <source>
        <dbReference type="ARBA" id="ARBA00010801"/>
    </source>
</evidence>
<dbReference type="Ensembl" id="ENSPKIT00000020722.1">
    <property type="protein sequence ID" value="ENSPKIP00000039710.1"/>
    <property type="gene ID" value="ENSPKIG00000016963.1"/>
</dbReference>
<feature type="compositionally biased region" description="Basic and acidic residues" evidence="5">
    <location>
        <begin position="25"/>
        <end position="44"/>
    </location>
</feature>
<evidence type="ECO:0000256" key="1">
    <source>
        <dbReference type="ARBA" id="ARBA00004123"/>
    </source>
</evidence>
<feature type="region of interest" description="Disordered" evidence="5">
    <location>
        <begin position="110"/>
        <end position="305"/>
    </location>
</feature>
<evidence type="ECO:0000256" key="4">
    <source>
        <dbReference type="SAM" id="Coils"/>
    </source>
</evidence>
<dbReference type="Pfam" id="PF07842">
    <property type="entry name" value="GCFC"/>
    <property type="match status" value="1"/>
</dbReference>
<feature type="region of interest" description="Disordered" evidence="5">
    <location>
        <begin position="1"/>
        <end position="75"/>
    </location>
</feature>
<feature type="domain" description="GCF C-terminal" evidence="6">
    <location>
        <begin position="501"/>
        <end position="713"/>
    </location>
</feature>
<evidence type="ECO:0000259" key="6">
    <source>
        <dbReference type="Pfam" id="PF07842"/>
    </source>
</evidence>
<dbReference type="GeneID" id="111855360"/>
<comment type="similarity">
    <text evidence="2">Belongs to the GCF family.</text>
</comment>
<dbReference type="InterPro" id="IPR012890">
    <property type="entry name" value="GCFC2-like"/>
</dbReference>
<feature type="compositionally biased region" description="Basic and acidic residues" evidence="5">
    <location>
        <begin position="288"/>
        <end position="305"/>
    </location>
</feature>
<protein>
    <submittedName>
        <fullName evidence="7">GC-rich sequence DNA-binding factor 2</fullName>
    </submittedName>
</protein>
<feature type="coiled-coil region" evidence="4">
    <location>
        <begin position="319"/>
        <end position="346"/>
    </location>
</feature>
<dbReference type="CTD" id="6936"/>
<dbReference type="PANTHER" id="PTHR12214">
    <property type="entry name" value="GC-RICH SEQUENCE DNA-BINDING FACTOR"/>
    <property type="match status" value="1"/>
</dbReference>
<dbReference type="STRING" id="1676925.ENSPKIP00000039710"/>